<feature type="transmembrane region" description="Helical" evidence="9">
    <location>
        <begin position="52"/>
        <end position="69"/>
    </location>
</feature>
<feature type="domain" description="Histidine kinase/HSP90-like ATPase" evidence="10">
    <location>
        <begin position="311"/>
        <end position="405"/>
    </location>
</feature>
<evidence type="ECO:0000256" key="5">
    <source>
        <dbReference type="ARBA" id="ARBA00022741"/>
    </source>
</evidence>
<dbReference type="CDD" id="cd16917">
    <property type="entry name" value="HATPase_UhpB-NarQ-NarX-like"/>
    <property type="match status" value="1"/>
</dbReference>
<dbReference type="OrthoDB" id="227596at2"/>
<dbReference type="PANTHER" id="PTHR24421:SF10">
    <property type="entry name" value="NITRATE_NITRITE SENSOR PROTEIN NARQ"/>
    <property type="match status" value="1"/>
</dbReference>
<comment type="catalytic activity">
    <reaction evidence="1">
        <text>ATP + protein L-histidine = ADP + protein N-phospho-L-histidine.</text>
        <dbReference type="EC" id="2.7.13.3"/>
    </reaction>
</comment>
<keyword evidence="5" id="KW-0547">Nucleotide-binding</keyword>
<dbReference type="SMART" id="SM00387">
    <property type="entry name" value="HATPase_c"/>
    <property type="match status" value="1"/>
</dbReference>
<dbReference type="GO" id="GO:0016020">
    <property type="term" value="C:membrane"/>
    <property type="evidence" value="ECO:0007669"/>
    <property type="project" value="InterPro"/>
</dbReference>
<evidence type="ECO:0000256" key="4">
    <source>
        <dbReference type="ARBA" id="ARBA00022679"/>
    </source>
</evidence>
<evidence type="ECO:0000256" key="8">
    <source>
        <dbReference type="ARBA" id="ARBA00023012"/>
    </source>
</evidence>
<sequence length="410" mass="43142">MSAPLPISQRLYFWLNAHPRGVDIAIMLAVLLVTVTPYALHAAFSAGSDTPQAALLVALCLALVVPLAWRRSHPVGAAAAILLPCLVQVTFGIELLAGQFAVLVIISALAAYGPVWASRAGLALGVVGIALVAFRYTVVPDVATSFAPAVITLIGGWAVVGVAWLLGDVTRSRRSERDALADRAERLIRERQRDRELAAADERAHIAREMHDIVAHSLSIIVTQADGARYAAPPNAGPVIPALEAIAETARTSLSDMRRLLGVLHSDEPTPTAPSPGIADIEQLIASVRASGLPVRYRSDGDDSRPAIAQGAELVVFRMVQESLTNVLKHAGSDAHAEVDIDWGDDAVEITVRDTGRGLAGGQENGSGNGLHGMRERLALYDGALTVDSPQDGGVTLHARLPYASAVTGA</sequence>
<dbReference type="Pfam" id="PF02518">
    <property type="entry name" value="HATPase_c"/>
    <property type="match status" value="1"/>
</dbReference>
<evidence type="ECO:0000259" key="10">
    <source>
        <dbReference type="SMART" id="SM00387"/>
    </source>
</evidence>
<keyword evidence="9" id="KW-1133">Transmembrane helix</keyword>
<evidence type="ECO:0000256" key="6">
    <source>
        <dbReference type="ARBA" id="ARBA00022777"/>
    </source>
</evidence>
<dbReference type="GO" id="GO:0005524">
    <property type="term" value="F:ATP binding"/>
    <property type="evidence" value="ECO:0007669"/>
    <property type="project" value="UniProtKB-KW"/>
</dbReference>
<protein>
    <recommendedName>
        <fullName evidence="2">histidine kinase</fullName>
        <ecNumber evidence="2">2.7.13.3</ecNumber>
    </recommendedName>
</protein>
<dbReference type="SUPFAM" id="SSF55874">
    <property type="entry name" value="ATPase domain of HSP90 chaperone/DNA topoisomerase II/histidine kinase"/>
    <property type="match status" value="1"/>
</dbReference>
<dbReference type="Gene3D" id="1.20.5.1930">
    <property type="match status" value="1"/>
</dbReference>
<keyword evidence="12" id="KW-1185">Reference proteome</keyword>
<keyword evidence="3" id="KW-0597">Phosphoprotein</keyword>
<keyword evidence="7" id="KW-0067">ATP-binding</keyword>
<evidence type="ECO:0000313" key="11">
    <source>
        <dbReference type="EMBL" id="PVZ93961.1"/>
    </source>
</evidence>
<dbReference type="EMBL" id="QEOP01000002">
    <property type="protein sequence ID" value="PVZ93961.1"/>
    <property type="molecule type" value="Genomic_DNA"/>
</dbReference>
<keyword evidence="9" id="KW-0812">Transmembrane</keyword>
<dbReference type="PANTHER" id="PTHR24421">
    <property type="entry name" value="NITRATE/NITRITE SENSOR PROTEIN NARX-RELATED"/>
    <property type="match status" value="1"/>
</dbReference>
<dbReference type="InterPro" id="IPR036890">
    <property type="entry name" value="HATPase_C_sf"/>
</dbReference>
<organism evidence="11 12">
    <name type="scientific">Amnibacterium flavum</name>
    <dbReference type="NCBI Taxonomy" id="2173173"/>
    <lineage>
        <taxon>Bacteria</taxon>
        <taxon>Bacillati</taxon>
        <taxon>Actinomycetota</taxon>
        <taxon>Actinomycetes</taxon>
        <taxon>Micrococcales</taxon>
        <taxon>Microbacteriaceae</taxon>
        <taxon>Amnibacterium</taxon>
    </lineage>
</organism>
<keyword evidence="9" id="KW-0472">Membrane</keyword>
<keyword evidence="6 11" id="KW-0418">Kinase</keyword>
<dbReference type="InterPro" id="IPR050482">
    <property type="entry name" value="Sensor_HK_TwoCompSys"/>
</dbReference>
<evidence type="ECO:0000313" key="12">
    <source>
        <dbReference type="Proteomes" id="UP000244893"/>
    </source>
</evidence>
<feature type="transmembrane region" description="Helical" evidence="9">
    <location>
        <begin position="116"/>
        <end position="134"/>
    </location>
</feature>
<dbReference type="InterPro" id="IPR003594">
    <property type="entry name" value="HATPase_dom"/>
</dbReference>
<dbReference type="InterPro" id="IPR011712">
    <property type="entry name" value="Sig_transdc_His_kin_sub3_dim/P"/>
</dbReference>
<evidence type="ECO:0000256" key="1">
    <source>
        <dbReference type="ARBA" id="ARBA00000085"/>
    </source>
</evidence>
<reference evidence="11 12" key="1">
    <citation type="submission" date="2018-05" db="EMBL/GenBank/DDBJ databases">
        <title>Amnibacterium sp. M8JJ-5, whole genome shotgun sequence.</title>
        <authorList>
            <person name="Tuo L."/>
        </authorList>
    </citation>
    <scope>NUCLEOTIDE SEQUENCE [LARGE SCALE GENOMIC DNA]</scope>
    <source>
        <strain evidence="11 12">M8JJ-5</strain>
    </source>
</reference>
<dbReference type="Pfam" id="PF23539">
    <property type="entry name" value="DUF7134"/>
    <property type="match status" value="1"/>
</dbReference>
<dbReference type="Gene3D" id="3.30.565.10">
    <property type="entry name" value="Histidine kinase-like ATPase, C-terminal domain"/>
    <property type="match status" value="1"/>
</dbReference>
<feature type="transmembrane region" description="Helical" evidence="9">
    <location>
        <begin position="81"/>
        <end position="110"/>
    </location>
</feature>
<dbReference type="InterPro" id="IPR055558">
    <property type="entry name" value="DUF7134"/>
</dbReference>
<evidence type="ECO:0000256" key="2">
    <source>
        <dbReference type="ARBA" id="ARBA00012438"/>
    </source>
</evidence>
<dbReference type="Proteomes" id="UP000244893">
    <property type="component" value="Unassembled WGS sequence"/>
</dbReference>
<evidence type="ECO:0000256" key="7">
    <source>
        <dbReference type="ARBA" id="ARBA00022840"/>
    </source>
</evidence>
<dbReference type="Pfam" id="PF07730">
    <property type="entry name" value="HisKA_3"/>
    <property type="match status" value="1"/>
</dbReference>
<dbReference type="RefSeq" id="WP_116756475.1">
    <property type="nucleotide sequence ID" value="NZ_JBHUEX010000001.1"/>
</dbReference>
<dbReference type="GO" id="GO:0046983">
    <property type="term" value="F:protein dimerization activity"/>
    <property type="evidence" value="ECO:0007669"/>
    <property type="project" value="InterPro"/>
</dbReference>
<feature type="transmembrane region" description="Helical" evidence="9">
    <location>
        <begin position="21"/>
        <end position="40"/>
    </location>
</feature>
<comment type="caution">
    <text evidence="11">The sequence shown here is derived from an EMBL/GenBank/DDBJ whole genome shotgun (WGS) entry which is preliminary data.</text>
</comment>
<proteinExistence type="predicted"/>
<keyword evidence="4" id="KW-0808">Transferase</keyword>
<gene>
    <name evidence="11" type="ORF">DDQ50_09365</name>
</gene>
<keyword evidence="8" id="KW-0902">Two-component regulatory system</keyword>
<accession>A0A2V1HNH9</accession>
<dbReference type="GO" id="GO:0000155">
    <property type="term" value="F:phosphorelay sensor kinase activity"/>
    <property type="evidence" value="ECO:0007669"/>
    <property type="project" value="InterPro"/>
</dbReference>
<evidence type="ECO:0000256" key="9">
    <source>
        <dbReference type="SAM" id="Phobius"/>
    </source>
</evidence>
<name>A0A2V1HNH9_9MICO</name>
<feature type="transmembrane region" description="Helical" evidence="9">
    <location>
        <begin position="146"/>
        <end position="167"/>
    </location>
</feature>
<dbReference type="EC" id="2.7.13.3" evidence="2"/>
<evidence type="ECO:0000256" key="3">
    <source>
        <dbReference type="ARBA" id="ARBA00022553"/>
    </source>
</evidence>
<dbReference type="AlphaFoldDB" id="A0A2V1HNH9"/>